<proteinExistence type="predicted"/>
<protein>
    <submittedName>
        <fullName evidence="1">Uncharacterized protein</fullName>
    </submittedName>
</protein>
<evidence type="ECO:0000313" key="2">
    <source>
        <dbReference type="Proteomes" id="UP001017257"/>
    </source>
</evidence>
<dbReference type="Proteomes" id="UP001017257">
    <property type="component" value="Chromosome"/>
</dbReference>
<accession>A0ABY5RLR3</accession>
<dbReference type="EMBL" id="CP102845">
    <property type="protein sequence ID" value="UVF18161.1"/>
    <property type="molecule type" value="Genomic_DNA"/>
</dbReference>
<keyword evidence="2" id="KW-1185">Reference proteome</keyword>
<reference evidence="1" key="1">
    <citation type="submission" date="2022-08" db="EMBL/GenBank/DDBJ databases">
        <title>Microvirga terrae sp. nov., isolated from soil.</title>
        <authorList>
            <person name="Kim K.H."/>
            <person name="Seo Y.L."/>
            <person name="Kim J.M."/>
            <person name="Lee J.K."/>
            <person name="Han D.M."/>
            <person name="Jeon C.O."/>
        </authorList>
    </citation>
    <scope>NUCLEOTIDE SEQUENCE</scope>
    <source>
        <strain evidence="1">R24</strain>
    </source>
</reference>
<evidence type="ECO:0000313" key="1">
    <source>
        <dbReference type="EMBL" id="UVF18161.1"/>
    </source>
</evidence>
<dbReference type="RefSeq" id="WP_259060112.1">
    <property type="nucleotide sequence ID" value="NZ_CP102845.1"/>
</dbReference>
<organism evidence="1 2">
    <name type="scientific">Microvirga terrae</name>
    <dbReference type="NCBI Taxonomy" id="2740529"/>
    <lineage>
        <taxon>Bacteria</taxon>
        <taxon>Pseudomonadati</taxon>
        <taxon>Pseudomonadota</taxon>
        <taxon>Alphaproteobacteria</taxon>
        <taxon>Hyphomicrobiales</taxon>
        <taxon>Methylobacteriaceae</taxon>
        <taxon>Microvirga</taxon>
    </lineage>
</organism>
<gene>
    <name evidence="1" type="ORF">HPT29_016785</name>
</gene>
<name>A0ABY5RLR3_9HYPH</name>
<sequence length="44" mass="4706">MSLDRLETEEAGRWNPDVMPGLVPAISIGKALSLKHAGSPAMCR</sequence>